<dbReference type="GO" id="GO:0016853">
    <property type="term" value="F:isomerase activity"/>
    <property type="evidence" value="ECO:0007669"/>
    <property type="project" value="UniProtKB-KW"/>
</dbReference>
<proteinExistence type="predicted"/>
<evidence type="ECO:0000313" key="3">
    <source>
        <dbReference type="EMBL" id="VUX55725.1"/>
    </source>
</evidence>
<dbReference type="InterPro" id="IPR027843">
    <property type="entry name" value="DUF4440"/>
</dbReference>
<dbReference type="InterPro" id="IPR032710">
    <property type="entry name" value="NTF2-like_dom_sf"/>
</dbReference>
<evidence type="ECO:0000256" key="1">
    <source>
        <dbReference type="SAM" id="SignalP"/>
    </source>
</evidence>
<dbReference type="Gene3D" id="3.10.450.50">
    <property type="match status" value="1"/>
</dbReference>
<organism evidence="3">
    <name type="scientific">uncultured Woeseiaceae bacterium</name>
    <dbReference type="NCBI Taxonomy" id="1983305"/>
    <lineage>
        <taxon>Bacteria</taxon>
        <taxon>Pseudomonadati</taxon>
        <taxon>Pseudomonadota</taxon>
        <taxon>Gammaproteobacteria</taxon>
        <taxon>Woeseiales</taxon>
        <taxon>Woeseiaceae</taxon>
        <taxon>environmental samples</taxon>
    </lineage>
</organism>
<dbReference type="EMBL" id="LR633967">
    <property type="protein sequence ID" value="VUX55725.1"/>
    <property type="molecule type" value="Genomic_DNA"/>
</dbReference>
<dbReference type="CDD" id="cd00531">
    <property type="entry name" value="NTF2_like"/>
    <property type="match status" value="1"/>
</dbReference>
<dbReference type="InterPro" id="IPR011944">
    <property type="entry name" value="Steroid_delta5-4_isomerase"/>
</dbReference>
<gene>
    <name evidence="3" type="ORF">JTBM06_V1_90014</name>
</gene>
<dbReference type="AlphaFoldDB" id="A0A7D9D1S2"/>
<feature type="signal peptide" evidence="1">
    <location>
        <begin position="1"/>
        <end position="24"/>
    </location>
</feature>
<dbReference type="Pfam" id="PF14534">
    <property type="entry name" value="DUF4440"/>
    <property type="match status" value="1"/>
</dbReference>
<feature type="domain" description="DUF4440" evidence="2">
    <location>
        <begin position="32"/>
        <end position="143"/>
    </location>
</feature>
<feature type="chain" id="PRO_5027753386" evidence="1">
    <location>
        <begin position="25"/>
        <end position="155"/>
    </location>
</feature>
<name>A0A7D9D1S2_9GAMM</name>
<accession>A0A7D9D1S2</accession>
<evidence type="ECO:0000259" key="2">
    <source>
        <dbReference type="Pfam" id="PF14534"/>
    </source>
</evidence>
<reference evidence="3" key="1">
    <citation type="submission" date="2019-07" db="EMBL/GenBank/DDBJ databases">
        <authorList>
            <person name="Weber M."/>
            <person name="Kostadinov I."/>
            <person name="Kostadinov D I."/>
        </authorList>
    </citation>
    <scope>NUCLEOTIDE SEQUENCE</scope>
    <source>
        <strain evidence="3">Gfbio:sag-sample-m06:053724c1-46a9-4a36-b237-ea2bf867836b</strain>
    </source>
</reference>
<sequence>MNIRLIKTLAAALLVFGSLSGAHATDSDRENIRAVLEAYEQVLNASDVAGVLKLYTDDGVFMAQHNPSAVGIHQLEAAYTGAFQAIDLNVEFDVVEVEVIADDWAFARTNSSGTLTINATGDKIPEGNQELFVLQKIDGNWKIARYAFSTTNPRH</sequence>
<protein>
    <submittedName>
        <fullName evidence="3">Ketosteroid isomerase homolog</fullName>
    </submittedName>
</protein>
<dbReference type="NCBIfam" id="TIGR02246">
    <property type="entry name" value="SgcJ/EcaC family oxidoreductase"/>
    <property type="match status" value="1"/>
</dbReference>
<dbReference type="SUPFAM" id="SSF54427">
    <property type="entry name" value="NTF2-like"/>
    <property type="match status" value="1"/>
</dbReference>
<keyword evidence="3" id="KW-0413">Isomerase</keyword>
<keyword evidence="1" id="KW-0732">Signal</keyword>